<evidence type="ECO:0000256" key="3">
    <source>
        <dbReference type="ARBA" id="ARBA00022927"/>
    </source>
</evidence>
<keyword evidence="4 5" id="KW-0811">Translocation</keyword>
<proteinExistence type="inferred from homology"/>
<organism evidence="7">
    <name type="scientific">Leucothrix mucor</name>
    <dbReference type="NCBI Taxonomy" id="45248"/>
    <lineage>
        <taxon>Bacteria</taxon>
        <taxon>Pseudomonadati</taxon>
        <taxon>Pseudomonadota</taxon>
        <taxon>Gammaproteobacteria</taxon>
        <taxon>Thiotrichales</taxon>
        <taxon>Thiotrichaceae</taxon>
        <taxon>Leucothrix</taxon>
    </lineage>
</organism>
<dbReference type="Proteomes" id="UP000885750">
    <property type="component" value="Unassembled WGS sequence"/>
</dbReference>
<dbReference type="PRINTS" id="PR01594">
    <property type="entry name" value="SECBCHAPRONE"/>
</dbReference>
<dbReference type="EMBL" id="DRMS01000224">
    <property type="protein sequence ID" value="HFC92328.1"/>
    <property type="molecule type" value="Genomic_DNA"/>
</dbReference>
<dbReference type="NCBIfam" id="TIGR00809">
    <property type="entry name" value="secB"/>
    <property type="match status" value="1"/>
</dbReference>
<keyword evidence="5" id="KW-0963">Cytoplasm</keyword>
<evidence type="ECO:0000256" key="4">
    <source>
        <dbReference type="ARBA" id="ARBA00023010"/>
    </source>
</evidence>
<evidence type="ECO:0000256" key="5">
    <source>
        <dbReference type="HAMAP-Rule" id="MF_00821"/>
    </source>
</evidence>
<keyword evidence="3 5" id="KW-0653">Protein transport</keyword>
<dbReference type="Pfam" id="PF02556">
    <property type="entry name" value="SecB"/>
    <property type="match status" value="1"/>
</dbReference>
<evidence type="ECO:0000256" key="1">
    <source>
        <dbReference type="ARBA" id="ARBA00009990"/>
    </source>
</evidence>
<dbReference type="GO" id="GO:0051262">
    <property type="term" value="P:protein tetramerization"/>
    <property type="evidence" value="ECO:0007669"/>
    <property type="project" value="InterPro"/>
</dbReference>
<reference evidence="7" key="1">
    <citation type="journal article" date="2020" name="mSystems">
        <title>Genome- and Community-Level Interaction Insights into Carbon Utilization and Element Cycling Functions of Hydrothermarchaeota in Hydrothermal Sediment.</title>
        <authorList>
            <person name="Zhou Z."/>
            <person name="Liu Y."/>
            <person name="Xu W."/>
            <person name="Pan J."/>
            <person name="Luo Z.H."/>
            <person name="Li M."/>
        </authorList>
    </citation>
    <scope>NUCLEOTIDE SEQUENCE [LARGE SCALE GENOMIC DNA]</scope>
    <source>
        <strain evidence="7">HyVt-493</strain>
    </source>
</reference>
<feature type="region of interest" description="Disordered" evidence="6">
    <location>
        <begin position="152"/>
        <end position="179"/>
    </location>
</feature>
<dbReference type="PANTHER" id="PTHR36918:SF1">
    <property type="entry name" value="PROTEIN-EXPORT PROTEIN SECB"/>
    <property type="match status" value="1"/>
</dbReference>
<dbReference type="AlphaFoldDB" id="A0A7V2T2E6"/>
<feature type="compositionally biased region" description="Basic and acidic residues" evidence="6">
    <location>
        <begin position="169"/>
        <end position="179"/>
    </location>
</feature>
<dbReference type="GO" id="GO:0051082">
    <property type="term" value="F:unfolded protein binding"/>
    <property type="evidence" value="ECO:0007669"/>
    <property type="project" value="InterPro"/>
</dbReference>
<evidence type="ECO:0000256" key="2">
    <source>
        <dbReference type="ARBA" id="ARBA00022448"/>
    </source>
</evidence>
<sequence>MAEEQATGATEQATPEQQFIIERIYIKDASFESPNSPSIFTEEWNPDTNLQLNTEVTPISDNHYEVVLLITVTVKSQDKTAFLVEVAQAGVFQITGYDANQLNHLLASYCPSNLYPYAREAIASLISKGSFPEMHLSPINFDALYAQRMQEEAEQHAAAQNGQAIADAGDSKEEGNDSK</sequence>
<dbReference type="InterPro" id="IPR003708">
    <property type="entry name" value="SecB"/>
</dbReference>
<dbReference type="GO" id="GO:0015031">
    <property type="term" value="P:protein transport"/>
    <property type="evidence" value="ECO:0007669"/>
    <property type="project" value="UniProtKB-UniRule"/>
</dbReference>
<name>A0A7V2T2E6_LEUMU</name>
<dbReference type="InterPro" id="IPR035958">
    <property type="entry name" value="SecB-like_sf"/>
</dbReference>
<dbReference type="GO" id="GO:0006457">
    <property type="term" value="P:protein folding"/>
    <property type="evidence" value="ECO:0007669"/>
    <property type="project" value="UniProtKB-UniRule"/>
</dbReference>
<comment type="similarity">
    <text evidence="1 5">Belongs to the SecB family.</text>
</comment>
<comment type="caution">
    <text evidence="7">The sequence shown here is derived from an EMBL/GenBank/DDBJ whole genome shotgun (WGS) entry which is preliminary data.</text>
</comment>
<evidence type="ECO:0000313" key="7">
    <source>
        <dbReference type="EMBL" id="HFC92328.1"/>
    </source>
</evidence>
<dbReference type="PANTHER" id="PTHR36918">
    <property type="match status" value="1"/>
</dbReference>
<dbReference type="HAMAP" id="MF_00821">
    <property type="entry name" value="SecB"/>
    <property type="match status" value="1"/>
</dbReference>
<gene>
    <name evidence="5 7" type="primary">secB</name>
    <name evidence="7" type="ORF">ENJ51_05895</name>
</gene>
<accession>A0A7V2T2E6</accession>
<dbReference type="GO" id="GO:0005737">
    <property type="term" value="C:cytoplasm"/>
    <property type="evidence" value="ECO:0007669"/>
    <property type="project" value="UniProtKB-SubCell"/>
</dbReference>
<comment type="subcellular location">
    <subcellularLocation>
        <location evidence="5">Cytoplasm</location>
    </subcellularLocation>
</comment>
<evidence type="ECO:0000256" key="6">
    <source>
        <dbReference type="SAM" id="MobiDB-lite"/>
    </source>
</evidence>
<dbReference type="SUPFAM" id="SSF54611">
    <property type="entry name" value="SecB-like"/>
    <property type="match status" value="1"/>
</dbReference>
<keyword evidence="5" id="KW-0143">Chaperone</keyword>
<dbReference type="NCBIfam" id="NF004393">
    <property type="entry name" value="PRK05751.1-4"/>
    <property type="match status" value="1"/>
</dbReference>
<protein>
    <recommendedName>
        <fullName evidence="5">Protein-export protein SecB</fullName>
    </recommendedName>
</protein>
<comment type="subunit">
    <text evidence="5">Homotetramer, a dimer of dimers. One homotetramer interacts with 1 SecA dimer.</text>
</comment>
<keyword evidence="2 5" id="KW-0813">Transport</keyword>
<dbReference type="Gene3D" id="3.10.420.10">
    <property type="entry name" value="SecB-like"/>
    <property type="match status" value="1"/>
</dbReference>
<comment type="function">
    <text evidence="5">One of the proteins required for the normal export of preproteins out of the cell cytoplasm. It is a molecular chaperone that binds to a subset of precursor proteins, maintaining them in a translocation-competent state. It also specifically binds to its receptor SecA.</text>
</comment>
<feature type="compositionally biased region" description="Low complexity" evidence="6">
    <location>
        <begin position="156"/>
        <end position="168"/>
    </location>
</feature>